<reference evidence="1 2" key="1">
    <citation type="submission" date="2019-03" db="EMBL/GenBank/DDBJ databases">
        <title>Complete Genome Sequence of Paraburkholderia dipogonis ICMP 19430T, a Nitrogen-fixing Symbiont of the South African Invasive Legume Dipogon lignosus in New Zealand.</title>
        <authorList>
            <person name="De Meyer S.E."/>
        </authorList>
    </citation>
    <scope>NUCLEOTIDE SEQUENCE [LARGE SCALE GENOMIC DNA]</scope>
    <source>
        <strain evidence="1 2">ICMP 19430</strain>
    </source>
</reference>
<dbReference type="SUPFAM" id="SSF160272">
    <property type="entry name" value="Shew3726-like"/>
    <property type="match status" value="1"/>
</dbReference>
<dbReference type="Pfam" id="PF07369">
    <property type="entry name" value="DUF1488"/>
    <property type="match status" value="1"/>
</dbReference>
<name>A0A4Y8MT31_9BURK</name>
<evidence type="ECO:0000313" key="2">
    <source>
        <dbReference type="Proteomes" id="UP000297385"/>
    </source>
</evidence>
<dbReference type="GeneID" id="97306776"/>
<sequence length="94" mass="10647">MAVMKIYFPEEHPEYCARDLVVAFPAEVDGARVQCAITAEALEDHFGAVSLREDDLITAFNSNRHPIEHAVRRLLNEIGAKPVLMHSGYFRFCE</sequence>
<dbReference type="RefSeq" id="WP_134462771.1">
    <property type="nucleotide sequence ID" value="NZ_JBHMFL010000025.1"/>
</dbReference>
<dbReference type="InterPro" id="IPR009962">
    <property type="entry name" value="DUF1488"/>
</dbReference>
<proteinExistence type="predicted"/>
<comment type="caution">
    <text evidence="1">The sequence shown here is derived from an EMBL/GenBank/DDBJ whole genome shotgun (WGS) entry which is preliminary data.</text>
</comment>
<organism evidence="1 2">
    <name type="scientific">Paraburkholderia dipogonis</name>
    <dbReference type="NCBI Taxonomy" id="1211383"/>
    <lineage>
        <taxon>Bacteria</taxon>
        <taxon>Pseudomonadati</taxon>
        <taxon>Pseudomonadota</taxon>
        <taxon>Betaproteobacteria</taxon>
        <taxon>Burkholderiales</taxon>
        <taxon>Burkholderiaceae</taxon>
        <taxon>Paraburkholderia</taxon>
    </lineage>
</organism>
<dbReference type="InterPro" id="IPR036692">
    <property type="entry name" value="Shew3726-like_sf"/>
</dbReference>
<protein>
    <submittedName>
        <fullName evidence="1">DUF1488 domain-containing protein</fullName>
    </submittedName>
</protein>
<dbReference type="Proteomes" id="UP000297385">
    <property type="component" value="Unassembled WGS sequence"/>
</dbReference>
<dbReference type="EMBL" id="SNVI01000002">
    <property type="protein sequence ID" value="TFE40548.1"/>
    <property type="molecule type" value="Genomic_DNA"/>
</dbReference>
<accession>A0A4Y8MT31</accession>
<evidence type="ECO:0000313" key="1">
    <source>
        <dbReference type="EMBL" id="TFE40548.1"/>
    </source>
</evidence>
<gene>
    <name evidence="1" type="ORF">E2553_27870</name>
</gene>
<dbReference type="AlphaFoldDB" id="A0A4Y8MT31"/>
<dbReference type="Gene3D" id="3.30.160.140">
    <property type="entry name" value="Shew3726-like"/>
    <property type="match status" value="1"/>
</dbReference>